<evidence type="ECO:0000259" key="1">
    <source>
        <dbReference type="PROSITE" id="PS50181"/>
    </source>
</evidence>
<dbReference type="InterPro" id="IPR001810">
    <property type="entry name" value="F-box_dom"/>
</dbReference>
<dbReference type="PROSITE" id="PS50181">
    <property type="entry name" value="FBOX"/>
    <property type="match status" value="1"/>
</dbReference>
<evidence type="ECO:0000313" key="3">
    <source>
        <dbReference type="Proteomes" id="UP000218334"/>
    </source>
</evidence>
<dbReference type="Proteomes" id="UP000218334">
    <property type="component" value="Unassembled WGS sequence"/>
</dbReference>
<sequence>MANSNLSQCTRSPIQKLPPELLAEILSYLTIVEIKPLSLTCTILNNDCFPFVFRNLSLHCNHHRATKFLVDFKDRTPAVLCLRKLTLNELNEDISKEILP</sequence>
<dbReference type="EMBL" id="KZ293508">
    <property type="protein sequence ID" value="PBK59272.1"/>
    <property type="molecule type" value="Genomic_DNA"/>
</dbReference>
<dbReference type="Gene3D" id="1.20.1280.50">
    <property type="match status" value="1"/>
</dbReference>
<name>A0A2H3AWP6_9AGAR</name>
<dbReference type="AlphaFoldDB" id="A0A2H3AWP6"/>
<organism evidence="2 3">
    <name type="scientific">Armillaria solidipes</name>
    <dbReference type="NCBI Taxonomy" id="1076256"/>
    <lineage>
        <taxon>Eukaryota</taxon>
        <taxon>Fungi</taxon>
        <taxon>Dikarya</taxon>
        <taxon>Basidiomycota</taxon>
        <taxon>Agaricomycotina</taxon>
        <taxon>Agaricomycetes</taxon>
        <taxon>Agaricomycetidae</taxon>
        <taxon>Agaricales</taxon>
        <taxon>Marasmiineae</taxon>
        <taxon>Physalacriaceae</taxon>
        <taxon>Armillaria</taxon>
    </lineage>
</organism>
<proteinExistence type="predicted"/>
<feature type="domain" description="F-box" evidence="1">
    <location>
        <begin position="11"/>
        <end position="56"/>
    </location>
</feature>
<dbReference type="InterPro" id="IPR036047">
    <property type="entry name" value="F-box-like_dom_sf"/>
</dbReference>
<protein>
    <recommendedName>
        <fullName evidence="1">F-box domain-containing protein</fullName>
    </recommendedName>
</protein>
<gene>
    <name evidence="2" type="ORF">ARMSODRAFT_805156</name>
</gene>
<reference evidence="3" key="1">
    <citation type="journal article" date="2017" name="Nat. Ecol. Evol.">
        <title>Genome expansion and lineage-specific genetic innovations in the forest pathogenic fungi Armillaria.</title>
        <authorList>
            <person name="Sipos G."/>
            <person name="Prasanna A.N."/>
            <person name="Walter M.C."/>
            <person name="O'Connor E."/>
            <person name="Balint B."/>
            <person name="Krizsan K."/>
            <person name="Kiss B."/>
            <person name="Hess J."/>
            <person name="Varga T."/>
            <person name="Slot J."/>
            <person name="Riley R."/>
            <person name="Boka B."/>
            <person name="Rigling D."/>
            <person name="Barry K."/>
            <person name="Lee J."/>
            <person name="Mihaltcheva S."/>
            <person name="LaButti K."/>
            <person name="Lipzen A."/>
            <person name="Waldron R."/>
            <person name="Moloney N.M."/>
            <person name="Sperisen C."/>
            <person name="Kredics L."/>
            <person name="Vagvoelgyi C."/>
            <person name="Patrignani A."/>
            <person name="Fitzpatrick D."/>
            <person name="Nagy I."/>
            <person name="Doyle S."/>
            <person name="Anderson J.B."/>
            <person name="Grigoriev I.V."/>
            <person name="Gueldener U."/>
            <person name="Muensterkoetter M."/>
            <person name="Nagy L.G."/>
        </authorList>
    </citation>
    <scope>NUCLEOTIDE SEQUENCE [LARGE SCALE GENOMIC DNA]</scope>
    <source>
        <strain evidence="3">28-4</strain>
    </source>
</reference>
<evidence type="ECO:0000313" key="2">
    <source>
        <dbReference type="EMBL" id="PBK59272.1"/>
    </source>
</evidence>
<keyword evidence="3" id="KW-1185">Reference proteome</keyword>
<accession>A0A2H3AWP6</accession>
<dbReference type="Pfam" id="PF12937">
    <property type="entry name" value="F-box-like"/>
    <property type="match status" value="1"/>
</dbReference>
<dbReference type="SUPFAM" id="SSF81383">
    <property type="entry name" value="F-box domain"/>
    <property type="match status" value="1"/>
</dbReference>